<comment type="caution">
    <text evidence="3">The sequence shown here is derived from an EMBL/GenBank/DDBJ whole genome shotgun (WGS) entry which is preliminary data.</text>
</comment>
<protein>
    <submittedName>
        <fullName evidence="3">Cell envelope integrity protein TolA</fullName>
    </submittedName>
</protein>
<dbReference type="RefSeq" id="WP_306388234.1">
    <property type="nucleotide sequence ID" value="NZ_JAVCAP010000001.1"/>
</dbReference>
<feature type="compositionally biased region" description="Basic and acidic residues" evidence="1">
    <location>
        <begin position="81"/>
        <end position="91"/>
    </location>
</feature>
<dbReference type="Proteomes" id="UP001225906">
    <property type="component" value="Unassembled WGS sequence"/>
</dbReference>
<organism evidence="3 4">
    <name type="scientific">Methylophilus aquaticus</name>
    <dbReference type="NCBI Taxonomy" id="1971610"/>
    <lineage>
        <taxon>Bacteria</taxon>
        <taxon>Pseudomonadati</taxon>
        <taxon>Pseudomonadota</taxon>
        <taxon>Betaproteobacteria</taxon>
        <taxon>Nitrosomonadales</taxon>
        <taxon>Methylophilaceae</taxon>
        <taxon>Methylophilus</taxon>
    </lineage>
</organism>
<sequence length="276" mass="30954">MTQHINRQDQAIRRRAAILSVVMHVFLLAAMIFMVDWKDAHVNPSVMEATLWDSLPSKASPDPVSKPPEPTPPPPAPEPPPKPEPEPEPPKKVTPPEPQVNQAEQEAEIALKKLEEEKKRKIEEERKEDEKKKQEEKLKKIQEALRKQEEEDKLKKIQEAMRQQDLAAQQAAASATVDPSVLGYYVKLMERKIRSTVNPGLCPVTNPELLVDMQLTPGGDISGLPKLAKGSGDAVCDDAVLRAVLAAKPFDLPGDDYPAERKRMLEQIRLKFRPRG</sequence>
<evidence type="ECO:0000313" key="4">
    <source>
        <dbReference type="Proteomes" id="UP001225906"/>
    </source>
</evidence>
<evidence type="ECO:0000256" key="2">
    <source>
        <dbReference type="SAM" id="Phobius"/>
    </source>
</evidence>
<keyword evidence="2" id="KW-0472">Membrane</keyword>
<keyword evidence="4" id="KW-1185">Reference proteome</keyword>
<evidence type="ECO:0000313" key="3">
    <source>
        <dbReference type="EMBL" id="MDP8566542.1"/>
    </source>
</evidence>
<dbReference type="InterPro" id="IPR014161">
    <property type="entry name" value="Tol-Pal_TolA"/>
</dbReference>
<dbReference type="EMBL" id="JAVCAP010000001">
    <property type="protein sequence ID" value="MDP8566542.1"/>
    <property type="molecule type" value="Genomic_DNA"/>
</dbReference>
<gene>
    <name evidence="3" type="primary">tolA</name>
    <name evidence="3" type="ORF">Q9291_01645</name>
</gene>
<feature type="region of interest" description="Disordered" evidence="1">
    <location>
        <begin position="57"/>
        <end position="104"/>
    </location>
</feature>
<dbReference type="NCBIfam" id="TIGR02794">
    <property type="entry name" value="tolA_full"/>
    <property type="match status" value="1"/>
</dbReference>
<feature type="compositionally biased region" description="Pro residues" evidence="1">
    <location>
        <begin position="64"/>
        <end position="80"/>
    </location>
</feature>
<dbReference type="Pfam" id="PF13103">
    <property type="entry name" value="TonB_2"/>
    <property type="match status" value="1"/>
</dbReference>
<dbReference type="SUPFAM" id="SSF74653">
    <property type="entry name" value="TolA/TonB C-terminal domain"/>
    <property type="match status" value="1"/>
</dbReference>
<dbReference type="Gene3D" id="3.30.1150.10">
    <property type="match status" value="1"/>
</dbReference>
<proteinExistence type="predicted"/>
<accession>A0ABT9JPP8</accession>
<feature type="transmembrane region" description="Helical" evidence="2">
    <location>
        <begin position="16"/>
        <end position="35"/>
    </location>
</feature>
<name>A0ABT9JPP8_9PROT</name>
<reference evidence="4" key="1">
    <citation type="journal article" date="2019" name="Int. J. Syst. Evol. Microbiol.">
        <title>The Global Catalogue of Microorganisms (GCM) 10K type strain sequencing project: providing services to taxonomists for standard genome sequencing and annotation.</title>
        <authorList>
            <consortium name="The Broad Institute Genomics Platform"/>
            <consortium name="The Broad Institute Genome Sequencing Center for Infectious Disease"/>
            <person name="Wu L."/>
            <person name="Ma J."/>
        </authorList>
    </citation>
    <scope>NUCLEOTIDE SEQUENCE [LARGE SCALE GENOMIC DNA]</scope>
    <source>
        <strain evidence="4">VKM B-3159</strain>
    </source>
</reference>
<keyword evidence="2" id="KW-0812">Transmembrane</keyword>
<evidence type="ECO:0000256" key="1">
    <source>
        <dbReference type="SAM" id="MobiDB-lite"/>
    </source>
</evidence>
<keyword evidence="2" id="KW-1133">Transmembrane helix</keyword>